<dbReference type="Proteomes" id="UP001153365">
    <property type="component" value="Unassembled WGS sequence"/>
</dbReference>
<dbReference type="EMBL" id="CALTRL010005912">
    <property type="protein sequence ID" value="CAH7687809.1"/>
    <property type="molecule type" value="Genomic_DNA"/>
</dbReference>
<evidence type="ECO:0000313" key="1">
    <source>
        <dbReference type="EMBL" id="CAH7687809.1"/>
    </source>
</evidence>
<organism evidence="1 2">
    <name type="scientific">Phakopsora pachyrhizi</name>
    <name type="common">Asian soybean rust disease fungus</name>
    <dbReference type="NCBI Taxonomy" id="170000"/>
    <lineage>
        <taxon>Eukaryota</taxon>
        <taxon>Fungi</taxon>
        <taxon>Dikarya</taxon>
        <taxon>Basidiomycota</taxon>
        <taxon>Pucciniomycotina</taxon>
        <taxon>Pucciniomycetes</taxon>
        <taxon>Pucciniales</taxon>
        <taxon>Phakopsoraceae</taxon>
        <taxon>Phakopsora</taxon>
    </lineage>
</organism>
<protein>
    <submittedName>
        <fullName evidence="1">Uncharacterized protein</fullName>
    </submittedName>
</protein>
<keyword evidence="2" id="KW-1185">Reference proteome</keyword>
<evidence type="ECO:0000313" key="2">
    <source>
        <dbReference type="Proteomes" id="UP001153365"/>
    </source>
</evidence>
<name>A0AAV0BMC7_PHAPC</name>
<dbReference type="AlphaFoldDB" id="A0AAV0BMC7"/>
<accession>A0AAV0BMC7</accession>
<proteinExistence type="predicted"/>
<gene>
    <name evidence="1" type="ORF">PPACK8108_LOCUS22654</name>
</gene>
<sequence length="110" mass="13107">MIEYINMAGYASENHVPHHDTVNEYGRLLHEYGRLCESKLLKYDKKIMFPIMRKYMNMAGYVSQNHANMTKKSLHEYGRLLESKLKNHVPHHDGVHEYGRLYESKSFKYD</sequence>
<comment type="caution">
    <text evidence="1">The sequence shown here is derived from an EMBL/GenBank/DDBJ whole genome shotgun (WGS) entry which is preliminary data.</text>
</comment>
<reference evidence="1" key="1">
    <citation type="submission" date="2022-06" db="EMBL/GenBank/DDBJ databases">
        <authorList>
            <consortium name="SYNGENTA / RWTH Aachen University"/>
        </authorList>
    </citation>
    <scope>NUCLEOTIDE SEQUENCE</scope>
</reference>